<evidence type="ECO:0000256" key="4">
    <source>
        <dbReference type="ARBA" id="ARBA00023125"/>
    </source>
</evidence>
<name>A0A366HV20_9BACT</name>
<gene>
    <name evidence="9" type="ORF">DES53_101747</name>
</gene>
<dbReference type="PROSITE" id="PS50109">
    <property type="entry name" value="HIS_KIN"/>
    <property type="match status" value="1"/>
</dbReference>
<accession>A0A366HV20</accession>
<evidence type="ECO:0000313" key="10">
    <source>
        <dbReference type="Proteomes" id="UP000253426"/>
    </source>
</evidence>
<dbReference type="PANTHER" id="PTHR43547">
    <property type="entry name" value="TWO-COMPONENT HISTIDINE KINASE"/>
    <property type="match status" value="1"/>
</dbReference>
<evidence type="ECO:0000313" key="9">
    <source>
        <dbReference type="EMBL" id="RBP47947.1"/>
    </source>
</evidence>
<dbReference type="Pfam" id="PF02518">
    <property type="entry name" value="HATPase_c"/>
    <property type="match status" value="1"/>
</dbReference>
<evidence type="ECO:0000256" key="3">
    <source>
        <dbReference type="ARBA" id="ARBA00023015"/>
    </source>
</evidence>
<dbReference type="InterPro" id="IPR003594">
    <property type="entry name" value="HATPase_dom"/>
</dbReference>
<proteinExistence type="predicted"/>
<dbReference type="InterPro" id="IPR005467">
    <property type="entry name" value="His_kinase_dom"/>
</dbReference>
<dbReference type="Proteomes" id="UP000253426">
    <property type="component" value="Unassembled WGS sequence"/>
</dbReference>
<dbReference type="SMART" id="SM00448">
    <property type="entry name" value="REC"/>
    <property type="match status" value="1"/>
</dbReference>
<dbReference type="SMART" id="SM00387">
    <property type="entry name" value="HATPase_c"/>
    <property type="match status" value="1"/>
</dbReference>
<dbReference type="Gene3D" id="3.30.565.10">
    <property type="entry name" value="Histidine kinase-like ATPase, C-terminal domain"/>
    <property type="match status" value="1"/>
</dbReference>
<dbReference type="SUPFAM" id="SSF52172">
    <property type="entry name" value="CheY-like"/>
    <property type="match status" value="1"/>
</dbReference>
<keyword evidence="2" id="KW-0902">Two-component regulatory system</keyword>
<keyword evidence="5" id="KW-0804">Transcription</keyword>
<feature type="domain" description="Response regulatory" evidence="8">
    <location>
        <begin position="12"/>
        <end position="128"/>
    </location>
</feature>
<dbReference type="CDD" id="cd19920">
    <property type="entry name" value="REC_PA4781-like"/>
    <property type="match status" value="1"/>
</dbReference>
<dbReference type="InterPro" id="IPR001789">
    <property type="entry name" value="Sig_transdc_resp-reg_receiver"/>
</dbReference>
<dbReference type="FunFam" id="3.40.50.2300:FF:000001">
    <property type="entry name" value="DNA-binding response regulator PhoB"/>
    <property type="match status" value="1"/>
</dbReference>
<organism evidence="9 10">
    <name type="scientific">Roseimicrobium gellanilyticum</name>
    <dbReference type="NCBI Taxonomy" id="748857"/>
    <lineage>
        <taxon>Bacteria</taxon>
        <taxon>Pseudomonadati</taxon>
        <taxon>Verrucomicrobiota</taxon>
        <taxon>Verrucomicrobiia</taxon>
        <taxon>Verrucomicrobiales</taxon>
        <taxon>Verrucomicrobiaceae</taxon>
        <taxon>Roseimicrobium</taxon>
    </lineage>
</organism>
<reference evidence="9 10" key="1">
    <citation type="submission" date="2018-06" db="EMBL/GenBank/DDBJ databases">
        <title>Genomic Encyclopedia of Type Strains, Phase IV (KMG-IV): sequencing the most valuable type-strain genomes for metagenomic binning, comparative biology and taxonomic classification.</title>
        <authorList>
            <person name="Goeker M."/>
        </authorList>
    </citation>
    <scope>NUCLEOTIDE SEQUENCE [LARGE SCALE GENOMIC DNA]</scope>
    <source>
        <strain evidence="9 10">DSM 25532</strain>
    </source>
</reference>
<evidence type="ECO:0000256" key="6">
    <source>
        <dbReference type="PROSITE-ProRule" id="PRU00169"/>
    </source>
</evidence>
<dbReference type="InterPro" id="IPR011006">
    <property type="entry name" value="CheY-like_superfamily"/>
</dbReference>
<dbReference type="PANTHER" id="PTHR43547:SF2">
    <property type="entry name" value="HYBRID SIGNAL TRANSDUCTION HISTIDINE KINASE C"/>
    <property type="match status" value="1"/>
</dbReference>
<feature type="modified residue" description="4-aspartylphosphate" evidence="6">
    <location>
        <position position="61"/>
    </location>
</feature>
<dbReference type="OrthoDB" id="9813394at2"/>
<comment type="caution">
    <text evidence="9">The sequence shown here is derived from an EMBL/GenBank/DDBJ whole genome shotgun (WGS) entry which is preliminary data.</text>
</comment>
<dbReference type="PROSITE" id="PS50110">
    <property type="entry name" value="RESPONSE_REGULATORY"/>
    <property type="match status" value="1"/>
</dbReference>
<dbReference type="Gene3D" id="3.40.50.2300">
    <property type="match status" value="1"/>
</dbReference>
<keyword evidence="9" id="KW-0808">Transferase</keyword>
<dbReference type="InterPro" id="IPR036890">
    <property type="entry name" value="HATPase_C_sf"/>
</dbReference>
<dbReference type="EMBL" id="QNRR01000001">
    <property type="protein sequence ID" value="RBP47947.1"/>
    <property type="molecule type" value="Genomic_DNA"/>
</dbReference>
<dbReference type="GO" id="GO:0000155">
    <property type="term" value="F:phosphorelay sensor kinase activity"/>
    <property type="evidence" value="ECO:0007669"/>
    <property type="project" value="TreeGrafter"/>
</dbReference>
<dbReference type="SUPFAM" id="SSF55874">
    <property type="entry name" value="ATPase domain of HSP90 chaperone/DNA topoisomerase II/histidine kinase"/>
    <property type="match status" value="1"/>
</dbReference>
<keyword evidence="4" id="KW-0238">DNA-binding</keyword>
<keyword evidence="1 6" id="KW-0597">Phosphoprotein</keyword>
<dbReference type="GO" id="GO:0003677">
    <property type="term" value="F:DNA binding"/>
    <property type="evidence" value="ECO:0007669"/>
    <property type="project" value="UniProtKB-KW"/>
</dbReference>
<evidence type="ECO:0000259" key="7">
    <source>
        <dbReference type="PROSITE" id="PS50109"/>
    </source>
</evidence>
<feature type="domain" description="Histidine kinase" evidence="7">
    <location>
        <begin position="228"/>
        <end position="370"/>
    </location>
</feature>
<protein>
    <submittedName>
        <fullName evidence="9">Histidine kinase/DNA gyrase B/HSP90-like ATPase</fullName>
    </submittedName>
</protein>
<keyword evidence="3" id="KW-0805">Transcription regulation</keyword>
<dbReference type="Pfam" id="PF00072">
    <property type="entry name" value="Response_reg"/>
    <property type="match status" value="1"/>
</dbReference>
<evidence type="ECO:0000256" key="1">
    <source>
        <dbReference type="ARBA" id="ARBA00022553"/>
    </source>
</evidence>
<dbReference type="RefSeq" id="WP_113956833.1">
    <property type="nucleotide sequence ID" value="NZ_QNRR01000001.1"/>
</dbReference>
<dbReference type="AlphaFoldDB" id="A0A366HV20"/>
<evidence type="ECO:0000256" key="5">
    <source>
        <dbReference type="ARBA" id="ARBA00023163"/>
    </source>
</evidence>
<keyword evidence="9" id="KW-0418">Kinase</keyword>
<evidence type="ECO:0000259" key="8">
    <source>
        <dbReference type="PROSITE" id="PS50110"/>
    </source>
</evidence>
<keyword evidence="10" id="KW-1185">Reference proteome</keyword>
<sequence>MSHSIIPPTPALVLVVDDQPRNLQMLKASLMREGFRVVVAGSGEEALEMLERQQPDLMLLDVMMPGMDGFDVCAKVKSNPATRDIPVIFLTGETQLQSIKKGFEVGGVDYVTKPFNRQEMVARVNTHVELRRAQIRHTATLMEQTRLINIIAQHWLKPLQRLVFLTSQTRNICRSGTNGGEANAGAFAMEAEATAVQMLSSLEDFLHESPGMMTNGRSQPGSITTDDLKAIIENWYVTAIRRQLDFQVMTPPIPVSIAASAFTATQILDPILANAVKAAREQGRISARVRHVGGEVVVEVEDDGPGFSREYLKRPFQANVRATGGSRERQHLGIGLALAKRAADRISAQLELDNLGTGGALVRVTFSTASPRSKQND</sequence>
<evidence type="ECO:0000256" key="2">
    <source>
        <dbReference type="ARBA" id="ARBA00023012"/>
    </source>
</evidence>